<dbReference type="Pfam" id="PF13720">
    <property type="entry name" value="Acetyltransf_11"/>
    <property type="match status" value="1"/>
</dbReference>
<evidence type="ECO:0000256" key="1">
    <source>
        <dbReference type="ARBA" id="ARBA00022516"/>
    </source>
</evidence>
<evidence type="ECO:0000256" key="3">
    <source>
        <dbReference type="ARBA" id="ARBA00022679"/>
    </source>
</evidence>
<evidence type="ECO:0000313" key="8">
    <source>
        <dbReference type="Proteomes" id="UP000582231"/>
    </source>
</evidence>
<keyword evidence="4" id="KW-0443">Lipid metabolism</keyword>
<evidence type="ECO:0000313" key="7">
    <source>
        <dbReference type="EMBL" id="NYD28547.1"/>
    </source>
</evidence>
<dbReference type="EC" id="2.3.1.129" evidence="7"/>
<dbReference type="InterPro" id="IPR010137">
    <property type="entry name" value="Lipid_A_LpxA"/>
</dbReference>
<name>A0A852R6N9_9ACTN</name>
<keyword evidence="8" id="KW-1185">Reference proteome</keyword>
<dbReference type="PANTHER" id="PTHR43480:SF1">
    <property type="entry name" value="ACYL-[ACYL-CARRIER-PROTEIN]--UDP-N-ACETYLGLUCOSAMINE O-ACYLTRANSFERASE, MITOCHONDRIAL-RELATED"/>
    <property type="match status" value="1"/>
</dbReference>
<evidence type="ECO:0000259" key="6">
    <source>
        <dbReference type="Pfam" id="PF13720"/>
    </source>
</evidence>
<keyword evidence="5 7" id="KW-0012">Acyltransferase</keyword>
<dbReference type="RefSeq" id="WP_179724562.1">
    <property type="nucleotide sequence ID" value="NZ_BAABEF010000001.1"/>
</dbReference>
<dbReference type="InterPro" id="IPR011004">
    <property type="entry name" value="Trimer_LpxA-like_sf"/>
</dbReference>
<dbReference type="GO" id="GO:0009245">
    <property type="term" value="P:lipid A biosynthetic process"/>
    <property type="evidence" value="ECO:0007669"/>
    <property type="project" value="UniProtKB-KW"/>
</dbReference>
<proteinExistence type="predicted"/>
<evidence type="ECO:0000256" key="5">
    <source>
        <dbReference type="ARBA" id="ARBA00023315"/>
    </source>
</evidence>
<protein>
    <submittedName>
        <fullName evidence="7">UDP-N-acetylglucosamine acyltransferase</fullName>
        <ecNumber evidence="7">2.3.1.129</ecNumber>
    </submittedName>
</protein>
<dbReference type="EMBL" id="JACCBF010000001">
    <property type="protein sequence ID" value="NYD28547.1"/>
    <property type="molecule type" value="Genomic_DNA"/>
</dbReference>
<sequence length="230" mass="24176">MTNRIHPTAVLGPQVRLGTGNVIGPYAVLQGPVTLGDDNYVSAFACIGGLPEVRGHGFTPAWEEEIDGQPVLIGSRNVFKEHVTVSGGWAHATSIGNDGFFMSKAHVNHDCRIGDDVTISAMVVAAGHVTVEDGANLGLGAVVHQRRVVPAGSMIGMQAAVTTDLPPYVVSMGVPARPRRLNTHRLQRLGVTEDQHAHLAAVLLGGSRDTAGLPGPLLPSITAWLERLDA</sequence>
<keyword evidence="1" id="KW-0444">Lipid biosynthesis</keyword>
<dbReference type="GO" id="GO:0008780">
    <property type="term" value="F:acyl-[acyl-carrier-protein]-UDP-N-acetylglucosamine O-acyltransferase activity"/>
    <property type="evidence" value="ECO:0007669"/>
    <property type="project" value="UniProtKB-EC"/>
</dbReference>
<dbReference type="SUPFAM" id="SSF51161">
    <property type="entry name" value="Trimeric LpxA-like enzymes"/>
    <property type="match status" value="1"/>
</dbReference>
<dbReference type="PANTHER" id="PTHR43480">
    <property type="entry name" value="ACYL-[ACYL-CARRIER-PROTEIN]--UDP-N-ACETYLGLUCOSAMINE O-ACYLTRANSFERASE"/>
    <property type="match status" value="1"/>
</dbReference>
<evidence type="ECO:0000256" key="2">
    <source>
        <dbReference type="ARBA" id="ARBA00022556"/>
    </source>
</evidence>
<organism evidence="7 8">
    <name type="scientific">Nocardioides kongjuensis</name>
    <dbReference type="NCBI Taxonomy" id="349522"/>
    <lineage>
        <taxon>Bacteria</taxon>
        <taxon>Bacillati</taxon>
        <taxon>Actinomycetota</taxon>
        <taxon>Actinomycetes</taxon>
        <taxon>Propionibacteriales</taxon>
        <taxon>Nocardioidaceae</taxon>
        <taxon>Nocardioides</taxon>
    </lineage>
</organism>
<dbReference type="AlphaFoldDB" id="A0A852R6N9"/>
<keyword evidence="3 7" id="KW-0808">Transferase</keyword>
<accession>A0A852R6N9</accession>
<reference evidence="7 8" key="1">
    <citation type="submission" date="2020-07" db="EMBL/GenBank/DDBJ databases">
        <title>Sequencing the genomes of 1000 actinobacteria strains.</title>
        <authorList>
            <person name="Klenk H.-P."/>
        </authorList>
    </citation>
    <scope>NUCLEOTIDE SEQUENCE [LARGE SCALE GENOMIC DNA]</scope>
    <source>
        <strain evidence="7 8">DSM 19082</strain>
    </source>
</reference>
<dbReference type="Gene3D" id="2.160.10.10">
    <property type="entry name" value="Hexapeptide repeat proteins"/>
    <property type="match status" value="1"/>
</dbReference>
<comment type="caution">
    <text evidence="7">The sequence shown here is derived from an EMBL/GenBank/DDBJ whole genome shotgun (WGS) entry which is preliminary data.</text>
</comment>
<dbReference type="InterPro" id="IPR029098">
    <property type="entry name" value="Acetyltransf_C"/>
</dbReference>
<feature type="domain" description="UDP N-acetylglucosamine O-acyltransferase C-terminal" evidence="6">
    <location>
        <begin position="164"/>
        <end position="201"/>
    </location>
</feature>
<gene>
    <name evidence="7" type="ORF">BJ958_000093</name>
</gene>
<dbReference type="Proteomes" id="UP000582231">
    <property type="component" value="Unassembled WGS sequence"/>
</dbReference>
<keyword evidence="2" id="KW-0441">Lipid A biosynthesis</keyword>
<dbReference type="GO" id="GO:0016020">
    <property type="term" value="C:membrane"/>
    <property type="evidence" value="ECO:0007669"/>
    <property type="project" value="GOC"/>
</dbReference>
<evidence type="ECO:0000256" key="4">
    <source>
        <dbReference type="ARBA" id="ARBA00023098"/>
    </source>
</evidence>